<evidence type="ECO:0000256" key="5">
    <source>
        <dbReference type="ARBA" id="ARBA00012513"/>
    </source>
</evidence>
<dbReference type="GO" id="GO:0020005">
    <property type="term" value="C:symbiont-containing vacuole membrane"/>
    <property type="evidence" value="ECO:0007669"/>
    <property type="project" value="UniProtKB-SubCell"/>
</dbReference>
<dbReference type="EC" id="2.7.11.1" evidence="5"/>
<dbReference type="InterPro" id="IPR008271">
    <property type="entry name" value="Ser/Thr_kinase_AS"/>
</dbReference>
<dbReference type="CDD" id="cd00051">
    <property type="entry name" value="EFh"/>
    <property type="match status" value="1"/>
</dbReference>
<dbReference type="SMART" id="SM00220">
    <property type="entry name" value="S_TKc"/>
    <property type="match status" value="1"/>
</dbReference>
<evidence type="ECO:0000256" key="8">
    <source>
        <dbReference type="ARBA" id="ARBA00022527"/>
    </source>
</evidence>
<dbReference type="PROSITE" id="PS00108">
    <property type="entry name" value="PROTEIN_KINASE_ST"/>
    <property type="match status" value="1"/>
</dbReference>
<evidence type="ECO:0000256" key="12">
    <source>
        <dbReference type="ARBA" id="ARBA00022741"/>
    </source>
</evidence>
<feature type="domain" description="EF-hand" evidence="30">
    <location>
        <begin position="351"/>
        <end position="386"/>
    </location>
</feature>
<comment type="catalytic activity">
    <reaction evidence="23">
        <text>L-seryl-[protein] + ATP = O-phospho-L-seryl-[protein] + ADP + H(+)</text>
        <dbReference type="Rhea" id="RHEA:17989"/>
        <dbReference type="Rhea" id="RHEA-COMP:9863"/>
        <dbReference type="Rhea" id="RHEA-COMP:11604"/>
        <dbReference type="ChEBI" id="CHEBI:15378"/>
        <dbReference type="ChEBI" id="CHEBI:29999"/>
        <dbReference type="ChEBI" id="CHEBI:30616"/>
        <dbReference type="ChEBI" id="CHEBI:83421"/>
        <dbReference type="ChEBI" id="CHEBI:456216"/>
        <dbReference type="EC" id="2.7.11.1"/>
    </reaction>
</comment>
<dbReference type="PROSITE" id="PS00107">
    <property type="entry name" value="PROTEIN_KINASE_ATP"/>
    <property type="match status" value="1"/>
</dbReference>
<evidence type="ECO:0000256" key="27">
    <source>
        <dbReference type="RuleBase" id="RU000304"/>
    </source>
</evidence>
<comment type="catalytic activity">
    <reaction evidence="22">
        <text>L-threonyl-[protein] + ATP = O-phospho-L-threonyl-[protein] + ADP + H(+)</text>
        <dbReference type="Rhea" id="RHEA:46608"/>
        <dbReference type="Rhea" id="RHEA-COMP:11060"/>
        <dbReference type="Rhea" id="RHEA-COMP:11605"/>
        <dbReference type="ChEBI" id="CHEBI:15378"/>
        <dbReference type="ChEBI" id="CHEBI:30013"/>
        <dbReference type="ChEBI" id="CHEBI:30616"/>
        <dbReference type="ChEBI" id="CHEBI:61977"/>
        <dbReference type="ChEBI" id="CHEBI:456216"/>
        <dbReference type="EC" id="2.7.11.1"/>
    </reaction>
</comment>
<keyword evidence="6" id="KW-1003">Cell membrane</keyword>
<feature type="domain" description="EF-hand" evidence="30">
    <location>
        <begin position="461"/>
        <end position="489"/>
    </location>
</feature>
<keyword evidence="18" id="KW-0564">Palmitate</keyword>
<organism evidence="31 32">
    <name type="scientific">Paramecium primaurelia</name>
    <dbReference type="NCBI Taxonomy" id="5886"/>
    <lineage>
        <taxon>Eukaryota</taxon>
        <taxon>Sar</taxon>
        <taxon>Alveolata</taxon>
        <taxon>Ciliophora</taxon>
        <taxon>Intramacronucleata</taxon>
        <taxon>Oligohymenophorea</taxon>
        <taxon>Peniculida</taxon>
        <taxon>Parameciidae</taxon>
        <taxon>Paramecium</taxon>
    </lineage>
</organism>
<proteinExistence type="inferred from homology"/>
<keyword evidence="15" id="KW-0282">Flagellum</keyword>
<keyword evidence="9" id="KW-0808">Transferase</keyword>
<dbReference type="SMART" id="SM00054">
    <property type="entry name" value="EFh"/>
    <property type="match status" value="4"/>
</dbReference>
<feature type="domain" description="Protein kinase" evidence="29">
    <location>
        <begin position="46"/>
        <end position="309"/>
    </location>
</feature>
<dbReference type="FunFam" id="1.10.238.10:FF:000557">
    <property type="entry name" value="Uncharacterized protein"/>
    <property type="match status" value="1"/>
</dbReference>
<keyword evidence="10" id="KW-0519">Myristate</keyword>
<evidence type="ECO:0000313" key="31">
    <source>
        <dbReference type="EMBL" id="CAD8047176.1"/>
    </source>
</evidence>
<evidence type="ECO:0000256" key="14">
    <source>
        <dbReference type="ARBA" id="ARBA00022840"/>
    </source>
</evidence>
<dbReference type="GO" id="GO:0020002">
    <property type="term" value="C:host cell plasma membrane"/>
    <property type="evidence" value="ECO:0007669"/>
    <property type="project" value="UniProtKB-SubCell"/>
</dbReference>
<evidence type="ECO:0000256" key="4">
    <source>
        <dbReference type="ARBA" id="ARBA00004425"/>
    </source>
</evidence>
<dbReference type="PANTHER" id="PTHR24349">
    <property type="entry name" value="SERINE/THREONINE-PROTEIN KINASE"/>
    <property type="match status" value="1"/>
</dbReference>
<evidence type="ECO:0000256" key="26">
    <source>
        <dbReference type="PROSITE-ProRule" id="PRU10141"/>
    </source>
</evidence>
<name>A0A8S1K4G6_PARPR</name>
<sequence>MGLCQSKTRQDKQEKIKQPTTKKQETFEVGPDNFQTLKQGQVTSYYRVEKSLGQGAYGEVRLVIHKQTGQKRAMKQIKKDKIFKEDEEILLNEVTILKQLDHPNIVKLYELFQDKTSYYLITEYLEGGELLQRISEYKTFTEKIAAEFLKQILSAVMYCHERKIVHRDLKPENILLESMRQGANLKIIDFGTSRRIQENQFLTKKLGTVYIQLIIQPYYIAPEVLKKKYNEKCDVWSCGVILYQMLSGKLPFDGQQDEILQKIDIGDYDFPNENWSGISDQAISLIKKMMEREPNKRITAKQAYEDPWIQNNVHIAKIDTRQLKNLQSFYSKNKVRTALMQFITTQVMTNQEKEELIALFKSIDKNGDGLLSKEELLAVYSQQYDPLKAQQMVEEVFEKVDINKTGAVDFTAFVSAACQQEKMLNKIKLEQTFKIFDINGDGQISKDELQEIMGGIDDQLWQEILQTCDGNGDGEIQFEEFITYLVQKY</sequence>
<keyword evidence="14 26" id="KW-0067">ATP-binding</keyword>
<keyword evidence="7" id="KW-1032">Host cell membrane</keyword>
<evidence type="ECO:0000256" key="6">
    <source>
        <dbReference type="ARBA" id="ARBA00022475"/>
    </source>
</evidence>
<evidence type="ECO:0000256" key="16">
    <source>
        <dbReference type="ARBA" id="ARBA00022870"/>
    </source>
</evidence>
<evidence type="ECO:0000256" key="25">
    <source>
        <dbReference type="ARBA" id="ARBA00068067"/>
    </source>
</evidence>
<dbReference type="InterPro" id="IPR002048">
    <property type="entry name" value="EF_hand_dom"/>
</dbReference>
<evidence type="ECO:0000256" key="20">
    <source>
        <dbReference type="ARBA" id="ARBA00023288"/>
    </source>
</evidence>
<keyword evidence="13" id="KW-0418">Kinase</keyword>
<dbReference type="GO" id="GO:0031514">
    <property type="term" value="C:motile cilium"/>
    <property type="evidence" value="ECO:0007669"/>
    <property type="project" value="UniProtKB-SubCell"/>
</dbReference>
<keyword evidence="11" id="KW-0677">Repeat</keyword>
<evidence type="ECO:0000256" key="28">
    <source>
        <dbReference type="SAM" id="MobiDB-lite"/>
    </source>
</evidence>
<evidence type="ECO:0000256" key="19">
    <source>
        <dbReference type="ARBA" id="ARBA00023273"/>
    </source>
</evidence>
<dbReference type="InterPro" id="IPR050205">
    <property type="entry name" value="CDPK_Ser/Thr_kinases"/>
</dbReference>
<dbReference type="GO" id="GO:0005509">
    <property type="term" value="F:calcium ion binding"/>
    <property type="evidence" value="ECO:0007669"/>
    <property type="project" value="InterPro"/>
</dbReference>
<evidence type="ECO:0000256" key="23">
    <source>
        <dbReference type="ARBA" id="ARBA00048679"/>
    </source>
</evidence>
<protein>
    <recommendedName>
        <fullName evidence="25">Calcium-dependent protein kinase 1</fullName>
        <ecNumber evidence="5">2.7.11.1</ecNumber>
    </recommendedName>
</protein>
<keyword evidence="12 26" id="KW-0547">Nucleotide-binding</keyword>
<gene>
    <name evidence="31" type="ORF">PPRIM_AZ9-3.1.T0110297</name>
</gene>
<keyword evidence="8 27" id="KW-0723">Serine/threonine-protein kinase</keyword>
<dbReference type="InterPro" id="IPR000719">
    <property type="entry name" value="Prot_kinase_dom"/>
</dbReference>
<dbReference type="Pfam" id="PF00069">
    <property type="entry name" value="Pkinase"/>
    <property type="match status" value="1"/>
</dbReference>
<evidence type="ECO:0000256" key="7">
    <source>
        <dbReference type="ARBA" id="ARBA00022511"/>
    </source>
</evidence>
<evidence type="ECO:0000259" key="29">
    <source>
        <dbReference type="PROSITE" id="PS50011"/>
    </source>
</evidence>
<dbReference type="PROSITE" id="PS50222">
    <property type="entry name" value="EF_HAND_2"/>
    <property type="match status" value="4"/>
</dbReference>
<feature type="compositionally biased region" description="Basic and acidic residues" evidence="28">
    <location>
        <begin position="8"/>
        <end position="23"/>
    </location>
</feature>
<feature type="region of interest" description="Disordered" evidence="28">
    <location>
        <begin position="1"/>
        <end position="23"/>
    </location>
</feature>
<dbReference type="OMA" id="PFDGQQD"/>
<evidence type="ECO:0000256" key="2">
    <source>
        <dbReference type="ARBA" id="ARBA00004230"/>
    </source>
</evidence>
<comment type="subcellular location">
    <subcellularLocation>
        <location evidence="3">Cell membrane</location>
        <topology evidence="3">Lipid-anchor</topology>
        <orientation evidence="3">Cytoplasmic side</orientation>
    </subcellularLocation>
    <subcellularLocation>
        <location evidence="2">Cell projection</location>
        <location evidence="2">Cilium</location>
        <location evidence="2">Flagellum</location>
    </subcellularLocation>
    <subcellularLocation>
        <location evidence="4">Host cell membrane</location>
        <topology evidence="4">Lipid-anchor</topology>
    </subcellularLocation>
    <subcellularLocation>
        <location evidence="24">Parasitophorous vacuole membrane</location>
        <topology evidence="24">Lipid-anchor</topology>
    </subcellularLocation>
</comment>
<comment type="similarity">
    <text evidence="21">Belongs to the protein kinase superfamily. Ser/Thr protein kinase family. CDPK subfamily.</text>
</comment>
<evidence type="ECO:0000259" key="30">
    <source>
        <dbReference type="PROSITE" id="PS50222"/>
    </source>
</evidence>
<evidence type="ECO:0000256" key="10">
    <source>
        <dbReference type="ARBA" id="ARBA00022707"/>
    </source>
</evidence>
<keyword evidence="16" id="KW-1043">Host membrane</keyword>
<dbReference type="FunFam" id="3.30.200.20:FF:000938">
    <property type="entry name" value="Uncharacterized protein"/>
    <property type="match status" value="1"/>
</dbReference>
<evidence type="ECO:0000256" key="24">
    <source>
        <dbReference type="ARBA" id="ARBA00060437"/>
    </source>
</evidence>
<evidence type="ECO:0000256" key="18">
    <source>
        <dbReference type="ARBA" id="ARBA00023139"/>
    </source>
</evidence>
<dbReference type="GO" id="GO:0004674">
    <property type="term" value="F:protein serine/threonine kinase activity"/>
    <property type="evidence" value="ECO:0007669"/>
    <property type="project" value="UniProtKB-KW"/>
</dbReference>
<dbReference type="GO" id="GO:0005886">
    <property type="term" value="C:plasma membrane"/>
    <property type="evidence" value="ECO:0007669"/>
    <property type="project" value="UniProtKB-SubCell"/>
</dbReference>
<evidence type="ECO:0000256" key="13">
    <source>
        <dbReference type="ARBA" id="ARBA00022777"/>
    </source>
</evidence>
<dbReference type="Proteomes" id="UP000688137">
    <property type="component" value="Unassembled WGS sequence"/>
</dbReference>
<evidence type="ECO:0000256" key="21">
    <source>
        <dbReference type="ARBA" id="ARBA00024334"/>
    </source>
</evidence>
<keyword evidence="16" id="KW-0472">Membrane</keyword>
<accession>A0A8S1K4G6</accession>
<reference evidence="31" key="1">
    <citation type="submission" date="2021-01" db="EMBL/GenBank/DDBJ databases">
        <authorList>
            <consortium name="Genoscope - CEA"/>
            <person name="William W."/>
        </authorList>
    </citation>
    <scope>NUCLEOTIDE SEQUENCE</scope>
</reference>
<comment type="cofactor">
    <cofactor evidence="1">
        <name>Mg(2+)</name>
        <dbReference type="ChEBI" id="CHEBI:18420"/>
    </cofactor>
</comment>
<keyword evidence="19" id="KW-0966">Cell projection</keyword>
<keyword evidence="17" id="KW-0969">Cilium</keyword>
<dbReference type="GO" id="GO:0005524">
    <property type="term" value="F:ATP binding"/>
    <property type="evidence" value="ECO:0007669"/>
    <property type="project" value="UniProtKB-UniRule"/>
</dbReference>
<dbReference type="PROSITE" id="PS00018">
    <property type="entry name" value="EF_HAND_1"/>
    <property type="match status" value="3"/>
</dbReference>
<dbReference type="Pfam" id="PF13499">
    <property type="entry name" value="EF-hand_7"/>
    <property type="match status" value="2"/>
</dbReference>
<dbReference type="AlphaFoldDB" id="A0A8S1K4G6"/>
<evidence type="ECO:0000256" key="17">
    <source>
        <dbReference type="ARBA" id="ARBA00023069"/>
    </source>
</evidence>
<evidence type="ECO:0000256" key="3">
    <source>
        <dbReference type="ARBA" id="ARBA00004342"/>
    </source>
</evidence>
<evidence type="ECO:0000256" key="11">
    <source>
        <dbReference type="ARBA" id="ARBA00022737"/>
    </source>
</evidence>
<keyword evidence="20" id="KW-0449">Lipoprotein</keyword>
<feature type="binding site" evidence="26">
    <location>
        <position position="75"/>
    </location>
    <ligand>
        <name>ATP</name>
        <dbReference type="ChEBI" id="CHEBI:30616"/>
    </ligand>
</feature>
<evidence type="ECO:0000313" key="32">
    <source>
        <dbReference type="Proteomes" id="UP000688137"/>
    </source>
</evidence>
<comment type="caution">
    <text evidence="31">The sequence shown here is derived from an EMBL/GenBank/DDBJ whole genome shotgun (WGS) entry which is preliminary data.</text>
</comment>
<dbReference type="CDD" id="cd05117">
    <property type="entry name" value="STKc_CAMK"/>
    <property type="match status" value="1"/>
</dbReference>
<evidence type="ECO:0000256" key="15">
    <source>
        <dbReference type="ARBA" id="ARBA00022846"/>
    </source>
</evidence>
<evidence type="ECO:0000256" key="22">
    <source>
        <dbReference type="ARBA" id="ARBA00047899"/>
    </source>
</evidence>
<feature type="domain" description="EF-hand" evidence="30">
    <location>
        <begin position="388"/>
        <end position="423"/>
    </location>
</feature>
<evidence type="ECO:0000256" key="1">
    <source>
        <dbReference type="ARBA" id="ARBA00001946"/>
    </source>
</evidence>
<dbReference type="InterPro" id="IPR017441">
    <property type="entry name" value="Protein_kinase_ATP_BS"/>
</dbReference>
<dbReference type="EMBL" id="CAJJDM010000008">
    <property type="protein sequence ID" value="CAD8047176.1"/>
    <property type="molecule type" value="Genomic_DNA"/>
</dbReference>
<dbReference type="InterPro" id="IPR018247">
    <property type="entry name" value="EF_Hand_1_Ca_BS"/>
</dbReference>
<dbReference type="PROSITE" id="PS50011">
    <property type="entry name" value="PROTEIN_KINASE_DOM"/>
    <property type="match status" value="1"/>
</dbReference>
<evidence type="ECO:0000256" key="9">
    <source>
        <dbReference type="ARBA" id="ARBA00022679"/>
    </source>
</evidence>
<feature type="domain" description="EF-hand" evidence="30">
    <location>
        <begin position="424"/>
        <end position="459"/>
    </location>
</feature>
<keyword evidence="32" id="KW-1185">Reference proteome</keyword>
<dbReference type="FunFam" id="1.10.510.10:FF:000398">
    <property type="entry name" value="Calcium-dependent protein kinase 1"/>
    <property type="match status" value="1"/>
</dbReference>